<keyword evidence="4 8" id="KW-0812">Transmembrane</keyword>
<dbReference type="GO" id="GO:0016020">
    <property type="term" value="C:membrane"/>
    <property type="evidence" value="ECO:0007669"/>
    <property type="project" value="UniProtKB-SubCell"/>
</dbReference>
<comment type="subcellular location">
    <subcellularLocation>
        <location evidence="1">Membrane</location>
        <topology evidence="1">Single-pass membrane protein</topology>
    </subcellularLocation>
</comment>
<dbReference type="OrthoDB" id="770444at2759"/>
<keyword evidence="10" id="KW-1185">Reference proteome</keyword>
<dbReference type="PANTHER" id="PTHR33228">
    <property type="entry name" value="PROTEIN GLUTAMINE DUMPER 4-RELATED"/>
    <property type="match status" value="1"/>
</dbReference>
<dbReference type="AlphaFoldDB" id="A0A9J6A1C2"/>
<evidence type="ECO:0000256" key="7">
    <source>
        <dbReference type="ARBA" id="ARBA00023136"/>
    </source>
</evidence>
<keyword evidence="3" id="KW-0813">Transport</keyword>
<dbReference type="InterPro" id="IPR040359">
    <property type="entry name" value="GDU"/>
</dbReference>
<sequence>MDYYNEEVTPSSVSNSTMAHIIDGCVVIIFGGFALFCLFKCCCYTEREFSSEKIELPSIAPVGDQHDHSRLVIMPGDRNPTCIAMPVSSPRRHHTHDGTSAEFWQWNSPIPYIYFGLAVIVATIAFALIFLIFCGQNSASTEHLVETDEEIKKKHQINILDPEPKIVVVFAGNYNKPLYIAKPLTYSPRAAQNV</sequence>
<feature type="transmembrane region" description="Helical" evidence="8">
    <location>
        <begin position="112"/>
        <end position="133"/>
    </location>
</feature>
<dbReference type="Proteomes" id="UP000824120">
    <property type="component" value="Chromosome 3"/>
</dbReference>
<dbReference type="GO" id="GO:0080143">
    <property type="term" value="P:regulation of amino acid export"/>
    <property type="evidence" value="ECO:0007669"/>
    <property type="project" value="InterPro"/>
</dbReference>
<reference evidence="9 10" key="1">
    <citation type="submission" date="2020-09" db="EMBL/GenBank/DDBJ databases">
        <title>De no assembly of potato wild relative species, Solanum commersonii.</title>
        <authorList>
            <person name="Cho K."/>
        </authorList>
    </citation>
    <scope>NUCLEOTIDE SEQUENCE [LARGE SCALE GENOMIC DNA]</scope>
    <source>
        <strain evidence="9">LZ3.2</strain>
        <tissue evidence="9">Leaf</tissue>
    </source>
</reference>
<keyword evidence="5" id="KW-0029">Amino-acid transport</keyword>
<evidence type="ECO:0000256" key="2">
    <source>
        <dbReference type="ARBA" id="ARBA00009977"/>
    </source>
</evidence>
<organism evidence="9 10">
    <name type="scientific">Solanum commersonii</name>
    <name type="common">Commerson's wild potato</name>
    <name type="synonym">Commerson's nightshade</name>
    <dbReference type="NCBI Taxonomy" id="4109"/>
    <lineage>
        <taxon>Eukaryota</taxon>
        <taxon>Viridiplantae</taxon>
        <taxon>Streptophyta</taxon>
        <taxon>Embryophyta</taxon>
        <taxon>Tracheophyta</taxon>
        <taxon>Spermatophyta</taxon>
        <taxon>Magnoliopsida</taxon>
        <taxon>eudicotyledons</taxon>
        <taxon>Gunneridae</taxon>
        <taxon>Pentapetalae</taxon>
        <taxon>asterids</taxon>
        <taxon>lamiids</taxon>
        <taxon>Solanales</taxon>
        <taxon>Solanaceae</taxon>
        <taxon>Solanoideae</taxon>
        <taxon>Solaneae</taxon>
        <taxon>Solanum</taxon>
    </lineage>
</organism>
<evidence type="ECO:0000256" key="6">
    <source>
        <dbReference type="ARBA" id="ARBA00022989"/>
    </source>
</evidence>
<comment type="caution">
    <text evidence="9">The sequence shown here is derived from an EMBL/GenBank/DDBJ whole genome shotgun (WGS) entry which is preliminary data.</text>
</comment>
<evidence type="ECO:0000313" key="10">
    <source>
        <dbReference type="Proteomes" id="UP000824120"/>
    </source>
</evidence>
<dbReference type="EMBL" id="JACXVP010000003">
    <property type="protein sequence ID" value="KAG5618406.1"/>
    <property type="molecule type" value="Genomic_DNA"/>
</dbReference>
<proteinExistence type="inferred from homology"/>
<gene>
    <name evidence="9" type="ORF">H5410_018230</name>
</gene>
<dbReference type="PANTHER" id="PTHR33228:SF57">
    <property type="match status" value="1"/>
</dbReference>
<protein>
    <submittedName>
        <fullName evidence="9">Uncharacterized protein</fullName>
    </submittedName>
</protein>
<name>A0A9J6A1C2_SOLCO</name>
<evidence type="ECO:0000256" key="1">
    <source>
        <dbReference type="ARBA" id="ARBA00004167"/>
    </source>
</evidence>
<evidence type="ECO:0000256" key="3">
    <source>
        <dbReference type="ARBA" id="ARBA00022448"/>
    </source>
</evidence>
<feature type="transmembrane region" description="Helical" evidence="8">
    <location>
        <begin position="20"/>
        <end position="39"/>
    </location>
</feature>
<evidence type="ECO:0000256" key="5">
    <source>
        <dbReference type="ARBA" id="ARBA00022970"/>
    </source>
</evidence>
<evidence type="ECO:0000313" key="9">
    <source>
        <dbReference type="EMBL" id="KAG5618406.1"/>
    </source>
</evidence>
<keyword evidence="6 8" id="KW-1133">Transmembrane helix</keyword>
<dbReference type="GO" id="GO:0006865">
    <property type="term" value="P:amino acid transport"/>
    <property type="evidence" value="ECO:0007669"/>
    <property type="project" value="UniProtKB-KW"/>
</dbReference>
<keyword evidence="7 8" id="KW-0472">Membrane</keyword>
<evidence type="ECO:0000256" key="4">
    <source>
        <dbReference type="ARBA" id="ARBA00022692"/>
    </source>
</evidence>
<accession>A0A9J6A1C2</accession>
<comment type="similarity">
    <text evidence="2">Belongs to the GLUTAMINE DUMPER 1 (TC 9.B.60) family.</text>
</comment>
<evidence type="ECO:0000256" key="8">
    <source>
        <dbReference type="SAM" id="Phobius"/>
    </source>
</evidence>